<dbReference type="Proteomes" id="UP000694540">
    <property type="component" value="Unplaced"/>
</dbReference>
<dbReference type="Gene3D" id="3.40.50.300">
    <property type="entry name" value="P-loop containing nucleotide triphosphate hydrolases"/>
    <property type="match status" value="1"/>
</dbReference>
<keyword evidence="1" id="KW-0547">Nucleotide-binding</keyword>
<protein>
    <submittedName>
        <fullName evidence="2">Uncharacterized protein</fullName>
    </submittedName>
</protein>
<sequence length="104" mass="11384">MTSRSTARPNGQPQASKICHFKLVLMGECVVGKSSLILHFVKGQFHKFQESTIGANVLLLLGSRPQRMEVPRLGVELELQLLAYATATATPDPSCVCDLYHSSQ</sequence>
<dbReference type="PRINTS" id="PR00449">
    <property type="entry name" value="RASTRNSFRMNG"/>
</dbReference>
<organism evidence="2 3">
    <name type="scientific">Catagonus wagneri</name>
    <name type="common">Chacoan peccary</name>
    <dbReference type="NCBI Taxonomy" id="51154"/>
    <lineage>
        <taxon>Eukaryota</taxon>
        <taxon>Metazoa</taxon>
        <taxon>Chordata</taxon>
        <taxon>Craniata</taxon>
        <taxon>Vertebrata</taxon>
        <taxon>Euteleostomi</taxon>
        <taxon>Mammalia</taxon>
        <taxon>Eutheria</taxon>
        <taxon>Laurasiatheria</taxon>
        <taxon>Artiodactyla</taxon>
        <taxon>Suina</taxon>
        <taxon>Tayassuidae</taxon>
        <taxon>Catagonus</taxon>
    </lineage>
</organism>
<evidence type="ECO:0000256" key="1">
    <source>
        <dbReference type="ARBA" id="ARBA00022741"/>
    </source>
</evidence>
<dbReference type="InterPro" id="IPR027417">
    <property type="entry name" value="P-loop_NTPase"/>
</dbReference>
<dbReference type="GO" id="GO:0005525">
    <property type="term" value="F:GTP binding"/>
    <property type="evidence" value="ECO:0007669"/>
    <property type="project" value="InterPro"/>
</dbReference>
<accession>A0A8C3W2R2</accession>
<dbReference type="GeneTree" id="ENSGT00940000154337"/>
<name>A0A8C3W2R2_9CETA</name>
<dbReference type="InterPro" id="IPR001806">
    <property type="entry name" value="Small_GTPase"/>
</dbReference>
<keyword evidence="3" id="KW-1185">Reference proteome</keyword>
<reference evidence="2" key="2">
    <citation type="submission" date="2025-09" db="UniProtKB">
        <authorList>
            <consortium name="Ensembl"/>
        </authorList>
    </citation>
    <scope>IDENTIFICATION</scope>
</reference>
<proteinExistence type="predicted"/>
<dbReference type="Pfam" id="PF00071">
    <property type="entry name" value="Ras"/>
    <property type="match status" value="1"/>
</dbReference>
<reference evidence="2" key="1">
    <citation type="submission" date="2025-08" db="UniProtKB">
        <authorList>
            <consortium name="Ensembl"/>
        </authorList>
    </citation>
    <scope>IDENTIFICATION</scope>
</reference>
<dbReference type="GO" id="GO:0003924">
    <property type="term" value="F:GTPase activity"/>
    <property type="evidence" value="ECO:0007669"/>
    <property type="project" value="InterPro"/>
</dbReference>
<dbReference type="FunFam" id="3.40.50.300:FF:001920">
    <property type="entry name" value="RAB5B, member RAS oncogene family"/>
    <property type="match status" value="1"/>
</dbReference>
<evidence type="ECO:0000313" key="2">
    <source>
        <dbReference type="Ensembl" id="ENSCWAP00000008265.1"/>
    </source>
</evidence>
<dbReference type="SUPFAM" id="SSF52540">
    <property type="entry name" value="P-loop containing nucleoside triphosphate hydrolases"/>
    <property type="match status" value="1"/>
</dbReference>
<dbReference type="AlphaFoldDB" id="A0A8C3W2R2"/>
<evidence type="ECO:0000313" key="3">
    <source>
        <dbReference type="Proteomes" id="UP000694540"/>
    </source>
</evidence>
<dbReference type="Ensembl" id="ENSCWAT00000008993.1">
    <property type="protein sequence ID" value="ENSCWAP00000008265.1"/>
    <property type="gene ID" value="ENSCWAG00000006406.1"/>
</dbReference>